<evidence type="ECO:0000313" key="1">
    <source>
        <dbReference type="EMBL" id="TEY57702.1"/>
    </source>
</evidence>
<name>A0A4Y8CYX3_9HELO</name>
<keyword evidence="2" id="KW-1185">Reference proteome</keyword>
<reference evidence="1 2" key="1">
    <citation type="submission" date="2017-11" db="EMBL/GenBank/DDBJ databases">
        <title>Comparative genomics of Botrytis spp.</title>
        <authorList>
            <person name="Valero-Jimenez C.A."/>
            <person name="Tapia P."/>
            <person name="Veloso J."/>
            <person name="Silva-Moreno E."/>
            <person name="Staats M."/>
            <person name="Valdes J.H."/>
            <person name="Van Kan J.A.L."/>
        </authorList>
    </citation>
    <scope>NUCLEOTIDE SEQUENCE [LARGE SCALE GENOMIC DNA]</scope>
    <source>
        <strain evidence="1 2">MUCL2830</strain>
    </source>
</reference>
<dbReference type="EMBL" id="PHWZ01000208">
    <property type="protein sequence ID" value="TEY57702.1"/>
    <property type="molecule type" value="Genomic_DNA"/>
</dbReference>
<dbReference type="OrthoDB" id="10333987at2759"/>
<accession>A0A4Y8CYX3</accession>
<proteinExistence type="predicted"/>
<protein>
    <submittedName>
        <fullName evidence="1">Uncharacterized protein</fullName>
    </submittedName>
</protein>
<sequence length="181" mass="20132">MTAVVHDGLLSVDCQLVPKQHSCEPVQGWRTHDLFVILTLNGWDSAIFLRYASNCQERSSLEIVSWEPVGSNNSMTRPIFEVQRSCNGHSIILDSLRHSIAIGSDTSPASKLMQTREFELYRTKIVLKDWSICLVKNGICWTNEAVLHPTGSISEASDRVETIFIPGNFCAVDDYAASSSN</sequence>
<dbReference type="AlphaFoldDB" id="A0A4Y8CYX3"/>
<dbReference type="Proteomes" id="UP000297299">
    <property type="component" value="Unassembled WGS sequence"/>
</dbReference>
<gene>
    <name evidence="1" type="ORF">BOTCAL_0208g00180</name>
</gene>
<evidence type="ECO:0000313" key="2">
    <source>
        <dbReference type="Proteomes" id="UP000297299"/>
    </source>
</evidence>
<organism evidence="1 2">
    <name type="scientific">Botryotinia calthae</name>
    <dbReference type="NCBI Taxonomy" id="38488"/>
    <lineage>
        <taxon>Eukaryota</taxon>
        <taxon>Fungi</taxon>
        <taxon>Dikarya</taxon>
        <taxon>Ascomycota</taxon>
        <taxon>Pezizomycotina</taxon>
        <taxon>Leotiomycetes</taxon>
        <taxon>Helotiales</taxon>
        <taxon>Sclerotiniaceae</taxon>
        <taxon>Botryotinia</taxon>
    </lineage>
</organism>
<comment type="caution">
    <text evidence="1">The sequence shown here is derived from an EMBL/GenBank/DDBJ whole genome shotgun (WGS) entry which is preliminary data.</text>
</comment>